<evidence type="ECO:0000256" key="4">
    <source>
        <dbReference type="ARBA" id="ARBA00023128"/>
    </source>
</evidence>
<name>A0AB34K7I6_PRYPA</name>
<dbReference type="Proteomes" id="UP001515480">
    <property type="component" value="Unassembled WGS sequence"/>
</dbReference>
<dbReference type="PANTHER" id="PTHR28234">
    <property type="entry name" value="NUCLEAR CONTROL OF ATPASE PROTEIN 2"/>
    <property type="match status" value="1"/>
</dbReference>
<keyword evidence="3 6" id="KW-1133">Transmembrane helix</keyword>
<keyword evidence="2 6" id="KW-0812">Transmembrane</keyword>
<comment type="caution">
    <text evidence="8">The sequence shown here is derived from an EMBL/GenBank/DDBJ whole genome shotgun (WGS) entry which is preliminary data.</text>
</comment>
<keyword evidence="4" id="KW-0496">Mitochondrion</keyword>
<evidence type="ECO:0000256" key="3">
    <source>
        <dbReference type="ARBA" id="ARBA00022989"/>
    </source>
</evidence>
<reference evidence="8 9" key="1">
    <citation type="journal article" date="2024" name="Science">
        <title>Giant polyketide synthase enzymes in the biosynthesis of giant marine polyether toxins.</title>
        <authorList>
            <person name="Fallon T.R."/>
            <person name="Shende V.V."/>
            <person name="Wierzbicki I.H."/>
            <person name="Pendleton A.L."/>
            <person name="Watervoot N.F."/>
            <person name="Auber R.P."/>
            <person name="Gonzalez D.J."/>
            <person name="Wisecaver J.H."/>
            <person name="Moore B.S."/>
        </authorList>
    </citation>
    <scope>NUCLEOTIDE SEQUENCE [LARGE SCALE GENOMIC DNA]</scope>
    <source>
        <strain evidence="8 9">12B1</strain>
    </source>
</reference>
<evidence type="ECO:0000313" key="9">
    <source>
        <dbReference type="Proteomes" id="UP001515480"/>
    </source>
</evidence>
<evidence type="ECO:0000256" key="2">
    <source>
        <dbReference type="ARBA" id="ARBA00022692"/>
    </source>
</evidence>
<gene>
    <name evidence="8" type="ORF">AB1Y20_009777</name>
</gene>
<dbReference type="InterPro" id="IPR013946">
    <property type="entry name" value="NCA2-like"/>
</dbReference>
<evidence type="ECO:0000256" key="5">
    <source>
        <dbReference type="ARBA" id="ARBA00023136"/>
    </source>
</evidence>
<dbReference type="PANTHER" id="PTHR28234:SF1">
    <property type="entry name" value="NUCLEAR CONTROL OF ATPASE PROTEIN 2"/>
    <property type="match status" value="1"/>
</dbReference>
<keyword evidence="7" id="KW-0732">Signal</keyword>
<dbReference type="AlphaFoldDB" id="A0AB34K7I6"/>
<organism evidence="8 9">
    <name type="scientific">Prymnesium parvum</name>
    <name type="common">Toxic golden alga</name>
    <dbReference type="NCBI Taxonomy" id="97485"/>
    <lineage>
        <taxon>Eukaryota</taxon>
        <taxon>Haptista</taxon>
        <taxon>Haptophyta</taxon>
        <taxon>Prymnesiophyceae</taxon>
        <taxon>Prymnesiales</taxon>
        <taxon>Prymnesiaceae</taxon>
        <taxon>Prymnesium</taxon>
    </lineage>
</organism>
<keyword evidence="9" id="KW-1185">Reference proteome</keyword>
<evidence type="ECO:0008006" key="10">
    <source>
        <dbReference type="Google" id="ProtNLM"/>
    </source>
</evidence>
<evidence type="ECO:0000313" key="8">
    <source>
        <dbReference type="EMBL" id="KAL1528429.1"/>
    </source>
</evidence>
<sequence length="665" mass="74750">MRPAAAPRRLLARLALLALAAPAVASKVALPDGTPPPQPRLLSDDIRDALLKEVNLNGRRDTRLAEWYSPRAERMLERLLTALPRPPSGGPSPPPRPPCGVLTAEMLRGPPLEALWLLCRTQMGAIEAALLELGAAADGVARQRKQWHAVHAGSWSWWLCEAVGDLTAAARRAARRKPQLGRARTRIGVGARRRALLCSERALAAHAGVLHDLRVSLRSAGGEWLELGRWLGGPPLEHMGWEVQLEPARRLLLLRLCIRALLQFEQCALALEELGPYQLYREAMPSVPTSELSKGAELAAYLGVGPSADEPAEGLTLALVEATRRQLRALQSLRRAAHTSVPLPMAAPGLLQRYSAMWLSLIVLCAAALQYFLPRLPADWPQDARRWLQQNIHYTIVFMQTHLRDPIAAVLRELFHGTEPTIDPQQVAETRASLRRMLRDFVRDVVPRDVPEYFDEQLRRAGEGSFEAVTEVYERQVQAPIKSLIMGDLTRALLLQVQQLKLLMEEEMEAVDVLLQRNDFNLQMMATVPALLFVLLWLSLLRTTWRTLRSNKRGDPVELIRSQLRGVISILNRASDHGRDCLGEGCLTKSESSPMELSEVGELVFRVQRLRHFAAWWLRGRLRNEVLNDAQELLDSGRLSVQQRSRIARSMLRRMDNLNALFHHW</sequence>
<comment type="subcellular location">
    <subcellularLocation>
        <location evidence="1">Mitochondrion membrane</location>
        <topology evidence="1">Multi-pass membrane protein</topology>
    </subcellularLocation>
</comment>
<feature type="chain" id="PRO_5044293734" description="Nuclear control of ATPase protein 2" evidence="7">
    <location>
        <begin position="26"/>
        <end position="665"/>
    </location>
</feature>
<dbReference type="EMBL" id="JBGBPQ010000002">
    <property type="protein sequence ID" value="KAL1528429.1"/>
    <property type="molecule type" value="Genomic_DNA"/>
</dbReference>
<accession>A0AB34K7I6</accession>
<evidence type="ECO:0000256" key="1">
    <source>
        <dbReference type="ARBA" id="ARBA00004225"/>
    </source>
</evidence>
<dbReference type="GO" id="GO:0005741">
    <property type="term" value="C:mitochondrial outer membrane"/>
    <property type="evidence" value="ECO:0007669"/>
    <property type="project" value="TreeGrafter"/>
</dbReference>
<evidence type="ECO:0000256" key="7">
    <source>
        <dbReference type="SAM" id="SignalP"/>
    </source>
</evidence>
<keyword evidence="5 6" id="KW-0472">Membrane</keyword>
<dbReference type="Pfam" id="PF08637">
    <property type="entry name" value="NCA2"/>
    <property type="match status" value="1"/>
</dbReference>
<protein>
    <recommendedName>
        <fullName evidence="10">Nuclear control of ATPase protein 2</fullName>
    </recommendedName>
</protein>
<evidence type="ECO:0000256" key="6">
    <source>
        <dbReference type="SAM" id="Phobius"/>
    </source>
</evidence>
<feature type="transmembrane region" description="Helical" evidence="6">
    <location>
        <begin position="522"/>
        <end position="541"/>
    </location>
</feature>
<proteinExistence type="predicted"/>
<feature type="signal peptide" evidence="7">
    <location>
        <begin position="1"/>
        <end position="25"/>
    </location>
</feature>